<proteinExistence type="inferred from homology"/>
<dbReference type="GO" id="GO:0033214">
    <property type="term" value="P:siderophore-iron import into cell"/>
    <property type="evidence" value="ECO:0007669"/>
    <property type="project" value="TreeGrafter"/>
</dbReference>
<evidence type="ECO:0000256" key="6">
    <source>
        <dbReference type="ARBA" id="ARBA00022989"/>
    </source>
</evidence>
<feature type="transmembrane region" description="Helical" evidence="8">
    <location>
        <begin position="159"/>
        <end position="178"/>
    </location>
</feature>
<accession>A0A2I1P918</accession>
<keyword evidence="5 8" id="KW-0812">Transmembrane</keyword>
<dbReference type="SUPFAM" id="SSF81345">
    <property type="entry name" value="ABC transporter involved in vitamin B12 uptake, BtuC"/>
    <property type="match status" value="1"/>
</dbReference>
<keyword evidence="4" id="KW-1003">Cell membrane</keyword>
<sequence>MSTTEELVRSGRRARQLRWAGSTLALGVVVVALVGVSLTLGDPAYSLGEVWAVATGDDAGGAEFIVGELRMPRVAMATVAGVAFGLSGATFQTILRNPLASPDVVGITAGASAAAAIGIISMGWTDTRVSVMAVLAGLGVAAVVYLLSWRGGLHGTRLVLIGIGAAAMLQSVVAIQLEKAQRAQLAEALRWLTGTLNGATWASVVLPAAAVVVLGTVLLANAREISIGQLGDDAATALGVRVERSRMLAILSAVTLICIATAATGPIAFVAFLAGPIAARVVGPNGSVLLPAALTGAALVLGADWVGQNLTPFRYPVGVVTGVLGAPYLLYLIIRTNRTGGSL</sequence>
<dbReference type="InterPro" id="IPR000522">
    <property type="entry name" value="ABC_transptr_permease_BtuC"/>
</dbReference>
<dbReference type="PANTHER" id="PTHR30472:SF24">
    <property type="entry name" value="FERRIC ENTEROBACTIN TRANSPORT SYSTEM PERMEASE PROTEIN FEPG"/>
    <property type="match status" value="1"/>
</dbReference>
<keyword evidence="6 8" id="KW-1133">Transmembrane helix</keyword>
<evidence type="ECO:0000256" key="4">
    <source>
        <dbReference type="ARBA" id="ARBA00022475"/>
    </source>
</evidence>
<comment type="caution">
    <text evidence="9">The sequence shown here is derived from an EMBL/GenBank/DDBJ whole genome shotgun (WGS) entry which is preliminary data.</text>
</comment>
<evidence type="ECO:0000256" key="1">
    <source>
        <dbReference type="ARBA" id="ARBA00004651"/>
    </source>
</evidence>
<reference evidence="9 10" key="1">
    <citation type="submission" date="2017-12" db="EMBL/GenBank/DDBJ databases">
        <title>Phylogenetic diversity of female urinary microbiome.</title>
        <authorList>
            <person name="Thomas-White K."/>
            <person name="Wolfe A.J."/>
        </authorList>
    </citation>
    <scope>NUCLEOTIDE SEQUENCE [LARGE SCALE GENOMIC DNA]</scope>
    <source>
        <strain evidence="9 10">UMB1298</strain>
    </source>
</reference>
<protein>
    <submittedName>
        <fullName evidence="9">ABC transporter permease</fullName>
    </submittedName>
</protein>
<evidence type="ECO:0000313" key="10">
    <source>
        <dbReference type="Proteomes" id="UP000234206"/>
    </source>
</evidence>
<feature type="transmembrane region" description="Helical" evidence="8">
    <location>
        <begin position="248"/>
        <end position="274"/>
    </location>
</feature>
<evidence type="ECO:0000256" key="3">
    <source>
        <dbReference type="ARBA" id="ARBA00022448"/>
    </source>
</evidence>
<name>A0A2I1P918_9MICO</name>
<evidence type="ECO:0000256" key="7">
    <source>
        <dbReference type="ARBA" id="ARBA00023136"/>
    </source>
</evidence>
<dbReference type="GO" id="GO:0005886">
    <property type="term" value="C:plasma membrane"/>
    <property type="evidence" value="ECO:0007669"/>
    <property type="project" value="UniProtKB-SubCell"/>
</dbReference>
<feature type="transmembrane region" description="Helical" evidence="8">
    <location>
        <begin position="198"/>
        <end position="220"/>
    </location>
</feature>
<feature type="transmembrane region" description="Helical" evidence="8">
    <location>
        <begin position="313"/>
        <end position="334"/>
    </location>
</feature>
<dbReference type="InterPro" id="IPR037294">
    <property type="entry name" value="ABC_BtuC-like"/>
</dbReference>
<dbReference type="Pfam" id="PF01032">
    <property type="entry name" value="FecCD"/>
    <property type="match status" value="1"/>
</dbReference>
<feature type="transmembrane region" description="Helical" evidence="8">
    <location>
        <begin position="104"/>
        <end position="124"/>
    </location>
</feature>
<feature type="transmembrane region" description="Helical" evidence="8">
    <location>
        <begin position="286"/>
        <end position="306"/>
    </location>
</feature>
<feature type="transmembrane region" description="Helical" evidence="8">
    <location>
        <begin position="130"/>
        <end position="147"/>
    </location>
</feature>
<gene>
    <name evidence="9" type="ORF">CYJ76_09335</name>
</gene>
<dbReference type="CDD" id="cd06550">
    <property type="entry name" value="TM_ABC_iron-siderophores_like"/>
    <property type="match status" value="1"/>
</dbReference>
<dbReference type="Gene3D" id="1.10.3470.10">
    <property type="entry name" value="ABC transporter involved in vitamin B12 uptake, BtuC"/>
    <property type="match status" value="1"/>
</dbReference>
<dbReference type="GO" id="GO:0022857">
    <property type="term" value="F:transmembrane transporter activity"/>
    <property type="evidence" value="ECO:0007669"/>
    <property type="project" value="InterPro"/>
</dbReference>
<keyword evidence="10" id="KW-1185">Reference proteome</keyword>
<feature type="transmembrane region" description="Helical" evidence="8">
    <location>
        <begin position="19"/>
        <end position="40"/>
    </location>
</feature>
<feature type="transmembrane region" description="Helical" evidence="8">
    <location>
        <begin position="74"/>
        <end position="95"/>
    </location>
</feature>
<dbReference type="AlphaFoldDB" id="A0A2I1P918"/>
<keyword evidence="7 8" id="KW-0472">Membrane</keyword>
<dbReference type="OrthoDB" id="4455417at2"/>
<evidence type="ECO:0000256" key="2">
    <source>
        <dbReference type="ARBA" id="ARBA00007935"/>
    </source>
</evidence>
<organism evidence="9 10">
    <name type="scientific">Kytococcus schroeteri</name>
    <dbReference type="NCBI Taxonomy" id="138300"/>
    <lineage>
        <taxon>Bacteria</taxon>
        <taxon>Bacillati</taxon>
        <taxon>Actinomycetota</taxon>
        <taxon>Actinomycetes</taxon>
        <taxon>Micrococcales</taxon>
        <taxon>Kytococcaceae</taxon>
        <taxon>Kytococcus</taxon>
    </lineage>
</organism>
<keyword evidence="3" id="KW-0813">Transport</keyword>
<comment type="subcellular location">
    <subcellularLocation>
        <location evidence="1">Cell membrane</location>
        <topology evidence="1">Multi-pass membrane protein</topology>
    </subcellularLocation>
</comment>
<evidence type="ECO:0000313" key="9">
    <source>
        <dbReference type="EMBL" id="PKZ41127.1"/>
    </source>
</evidence>
<dbReference type="RefSeq" id="WP_101849942.1">
    <property type="nucleotide sequence ID" value="NZ_JBHLVH010000010.1"/>
</dbReference>
<evidence type="ECO:0000256" key="8">
    <source>
        <dbReference type="SAM" id="Phobius"/>
    </source>
</evidence>
<comment type="similarity">
    <text evidence="2">Belongs to the binding-protein-dependent transport system permease family. FecCD subfamily.</text>
</comment>
<evidence type="ECO:0000256" key="5">
    <source>
        <dbReference type="ARBA" id="ARBA00022692"/>
    </source>
</evidence>
<dbReference type="PANTHER" id="PTHR30472">
    <property type="entry name" value="FERRIC ENTEROBACTIN TRANSPORT SYSTEM PERMEASE PROTEIN"/>
    <property type="match status" value="1"/>
</dbReference>
<dbReference type="EMBL" id="PKIZ01000018">
    <property type="protein sequence ID" value="PKZ41127.1"/>
    <property type="molecule type" value="Genomic_DNA"/>
</dbReference>
<dbReference type="Proteomes" id="UP000234206">
    <property type="component" value="Unassembled WGS sequence"/>
</dbReference>